<gene>
    <name evidence="1" type="ORF">DN069_09145</name>
</gene>
<organism evidence="1 2">
    <name type="scientific">Streptacidiphilus pinicola</name>
    <dbReference type="NCBI Taxonomy" id="2219663"/>
    <lineage>
        <taxon>Bacteria</taxon>
        <taxon>Bacillati</taxon>
        <taxon>Actinomycetota</taxon>
        <taxon>Actinomycetes</taxon>
        <taxon>Kitasatosporales</taxon>
        <taxon>Streptomycetaceae</taxon>
        <taxon>Streptacidiphilus</taxon>
    </lineage>
</organism>
<comment type="caution">
    <text evidence="1">The sequence shown here is derived from an EMBL/GenBank/DDBJ whole genome shotgun (WGS) entry which is preliminary data.</text>
</comment>
<dbReference type="RefSeq" id="WP_111500372.1">
    <property type="nucleotide sequence ID" value="NZ_QKYN01000036.1"/>
</dbReference>
<protein>
    <submittedName>
        <fullName evidence="1">Uncharacterized protein</fullName>
    </submittedName>
</protein>
<dbReference type="AlphaFoldDB" id="A0A2X0ILE1"/>
<reference evidence="1 2" key="1">
    <citation type="submission" date="2018-06" db="EMBL/GenBank/DDBJ databases">
        <title>Streptacidiphilus pinicola sp. nov., isolated from pine grove soil.</title>
        <authorList>
            <person name="Roh S.G."/>
            <person name="Park S."/>
            <person name="Kim M.-K."/>
            <person name="Yun B.-R."/>
            <person name="Park J."/>
            <person name="Kim M.J."/>
            <person name="Kim Y.S."/>
            <person name="Kim S.B."/>
        </authorList>
    </citation>
    <scope>NUCLEOTIDE SEQUENCE [LARGE SCALE GENOMIC DNA]</scope>
    <source>
        <strain evidence="1 2">MMS16-CNU450</strain>
    </source>
</reference>
<evidence type="ECO:0000313" key="1">
    <source>
        <dbReference type="EMBL" id="RAG85932.1"/>
    </source>
</evidence>
<accession>A0A2X0ILE1</accession>
<dbReference type="Proteomes" id="UP000248889">
    <property type="component" value="Unassembled WGS sequence"/>
</dbReference>
<keyword evidence="2" id="KW-1185">Reference proteome</keyword>
<evidence type="ECO:0000313" key="2">
    <source>
        <dbReference type="Proteomes" id="UP000248889"/>
    </source>
</evidence>
<sequence>MTSTTPQVWHAGTDVIAGRHVKRYHISRDRTPIDPQIEKNAYDLVPGFLAPRDETTPPAAFTILFRSAAGAHLNVYSWYWDNCVWARFATGGVPLIGSPDEDPRNMAELTIPLIGCTYELGVLVHERAAWLRHVFGTEKPDLDAYLADVMPTGPIGLPNDGLTTAS</sequence>
<name>A0A2X0ILE1_9ACTN</name>
<proteinExistence type="predicted"/>
<dbReference type="OrthoDB" id="1248892at2"/>
<dbReference type="EMBL" id="QKYN01000036">
    <property type="protein sequence ID" value="RAG85932.1"/>
    <property type="molecule type" value="Genomic_DNA"/>
</dbReference>